<keyword evidence="1" id="KW-0732">Signal</keyword>
<evidence type="ECO:0000313" key="3">
    <source>
        <dbReference type="Proteomes" id="UP000324832"/>
    </source>
</evidence>
<evidence type="ECO:0008006" key="4">
    <source>
        <dbReference type="Google" id="ProtNLM"/>
    </source>
</evidence>
<protein>
    <recommendedName>
        <fullName evidence="4">Secreted protein</fullName>
    </recommendedName>
</protein>
<evidence type="ECO:0000256" key="1">
    <source>
        <dbReference type="SAM" id="SignalP"/>
    </source>
</evidence>
<sequence length="94" mass="10644">MAASRIKLMMLGLCLGRARCRQWLAYLATLKTKRSSRICWNLPRSHTKRNCGTAPTISSTRNLPTRRLLWLISLQDTGSCVRLVGPSKCSPRRT</sequence>
<accession>A0A5E4QDI7</accession>
<feature type="signal peptide" evidence="1">
    <location>
        <begin position="1"/>
        <end position="20"/>
    </location>
</feature>
<keyword evidence="3" id="KW-1185">Reference proteome</keyword>
<dbReference type="EMBL" id="FZQP02002349">
    <property type="protein sequence ID" value="VVC95594.1"/>
    <property type="molecule type" value="Genomic_DNA"/>
</dbReference>
<gene>
    <name evidence="2" type="ORF">LSINAPIS_LOCUS7274</name>
</gene>
<evidence type="ECO:0000313" key="2">
    <source>
        <dbReference type="EMBL" id="VVC95594.1"/>
    </source>
</evidence>
<dbReference type="Proteomes" id="UP000324832">
    <property type="component" value="Unassembled WGS sequence"/>
</dbReference>
<organism evidence="2 3">
    <name type="scientific">Leptidea sinapis</name>
    <dbReference type="NCBI Taxonomy" id="189913"/>
    <lineage>
        <taxon>Eukaryota</taxon>
        <taxon>Metazoa</taxon>
        <taxon>Ecdysozoa</taxon>
        <taxon>Arthropoda</taxon>
        <taxon>Hexapoda</taxon>
        <taxon>Insecta</taxon>
        <taxon>Pterygota</taxon>
        <taxon>Neoptera</taxon>
        <taxon>Endopterygota</taxon>
        <taxon>Lepidoptera</taxon>
        <taxon>Glossata</taxon>
        <taxon>Ditrysia</taxon>
        <taxon>Papilionoidea</taxon>
        <taxon>Pieridae</taxon>
        <taxon>Dismorphiinae</taxon>
        <taxon>Leptidea</taxon>
    </lineage>
</organism>
<dbReference type="AlphaFoldDB" id="A0A5E4QDI7"/>
<name>A0A5E4QDI7_9NEOP</name>
<proteinExistence type="predicted"/>
<reference evidence="2 3" key="1">
    <citation type="submission" date="2017-07" db="EMBL/GenBank/DDBJ databases">
        <authorList>
            <person name="Talla V."/>
            <person name="Backstrom N."/>
        </authorList>
    </citation>
    <scope>NUCLEOTIDE SEQUENCE [LARGE SCALE GENOMIC DNA]</scope>
</reference>
<feature type="chain" id="PRO_5023069255" description="Secreted protein" evidence="1">
    <location>
        <begin position="21"/>
        <end position="94"/>
    </location>
</feature>